<keyword evidence="1" id="KW-0732">Signal</keyword>
<name>A0ABQ6E0K9_9GAMM</name>
<feature type="chain" id="PRO_5045630889" evidence="1">
    <location>
        <begin position="18"/>
        <end position="434"/>
    </location>
</feature>
<evidence type="ECO:0000313" key="3">
    <source>
        <dbReference type="Proteomes" id="UP001157353"/>
    </source>
</evidence>
<evidence type="ECO:0000256" key="1">
    <source>
        <dbReference type="SAM" id="SignalP"/>
    </source>
</evidence>
<feature type="signal peptide" evidence="1">
    <location>
        <begin position="1"/>
        <end position="17"/>
    </location>
</feature>
<dbReference type="Pfam" id="PF06629">
    <property type="entry name" value="MipA"/>
    <property type="match status" value="1"/>
</dbReference>
<evidence type="ECO:0000313" key="2">
    <source>
        <dbReference type="EMBL" id="GLS90880.1"/>
    </source>
</evidence>
<proteinExistence type="predicted"/>
<accession>A0ABQ6E0K9</accession>
<comment type="caution">
    <text evidence="2">The sequence shown here is derived from an EMBL/GenBank/DDBJ whole genome shotgun (WGS) entry which is preliminary data.</text>
</comment>
<dbReference type="Proteomes" id="UP001157353">
    <property type="component" value="Unassembled WGS sequence"/>
</dbReference>
<gene>
    <name evidence="2" type="ORF">GCM10007916_19470</name>
</gene>
<sequence length="434" mass="50210">MNLLYLLFFLLPLSVFAESKTDQNKSQSWSEPVPDWGIAVGVRTASIPYGVAEDSSVSDFVPKMYYEGEYGFLRGEYGGLRFLGREKYNLSLLGRYRYFDIPKQYQRQFKGTNIDMGLQFEYLFQPNFPLQIELLSDEGGNSYANANLRYQIDHNSWDIDLVSTFRYKSSGFNDLYYGFGRDNIGSDLDVKFGAEARYHLFSNLYLLGEMNVNVLGNDTYQSDLVDSRFETEYYLGFGFFNDKKTQETLTLPENHYLRLAYGWATPSNLNGIIHGNTEKDEYNNRLTSIFYGIPLSESIFGLPIEFYLTPGFAYHFNSEVQDPITEYVLAIKAYYTFTWPVRWRFGFAEGLSYVSDVTYIEQNDDPDNPGSKILNYLDFTLDINVGDVFNNQSLNKLWLGYSIHHRSAIFESSSMFGRSKGGSNYNTIYLQWHF</sequence>
<reference evidence="3" key="1">
    <citation type="journal article" date="2019" name="Int. J. Syst. Evol. Microbiol.">
        <title>The Global Catalogue of Microorganisms (GCM) 10K type strain sequencing project: providing services to taxonomists for standard genome sequencing and annotation.</title>
        <authorList>
            <consortium name="The Broad Institute Genomics Platform"/>
            <consortium name="The Broad Institute Genome Sequencing Center for Infectious Disease"/>
            <person name="Wu L."/>
            <person name="Ma J."/>
        </authorList>
    </citation>
    <scope>NUCLEOTIDE SEQUENCE [LARGE SCALE GENOMIC DNA]</scope>
    <source>
        <strain evidence="3">NBRC 103166</strain>
    </source>
</reference>
<keyword evidence="3" id="KW-1185">Reference proteome</keyword>
<dbReference type="InterPro" id="IPR010583">
    <property type="entry name" value="MipA"/>
</dbReference>
<dbReference type="EMBL" id="BSPQ01000005">
    <property type="protein sequence ID" value="GLS90880.1"/>
    <property type="molecule type" value="Genomic_DNA"/>
</dbReference>
<organism evidence="2 3">
    <name type="scientific">Psychromonas marina</name>
    <dbReference type="NCBI Taxonomy" id="88364"/>
    <lineage>
        <taxon>Bacteria</taxon>
        <taxon>Pseudomonadati</taxon>
        <taxon>Pseudomonadota</taxon>
        <taxon>Gammaproteobacteria</taxon>
        <taxon>Alteromonadales</taxon>
        <taxon>Psychromonadaceae</taxon>
        <taxon>Psychromonas</taxon>
    </lineage>
</organism>
<protein>
    <submittedName>
        <fullName evidence="2">MltA-interacting MipA family protein</fullName>
    </submittedName>
</protein>
<dbReference type="RefSeq" id="WP_284203994.1">
    <property type="nucleotide sequence ID" value="NZ_BSPQ01000005.1"/>
</dbReference>